<protein>
    <recommendedName>
        <fullName evidence="2">N-acetylmuramoyl-L-alanine amidase</fullName>
        <ecNumber evidence="2">3.5.1.28</ecNumber>
    </recommendedName>
</protein>
<dbReference type="InterPro" id="IPR051206">
    <property type="entry name" value="NAMLAA_amidase_2"/>
</dbReference>
<dbReference type="Pfam" id="PF01510">
    <property type="entry name" value="Amidase_2"/>
    <property type="match status" value="1"/>
</dbReference>
<dbReference type="GO" id="GO:0008745">
    <property type="term" value="F:N-acetylmuramoyl-L-alanine amidase activity"/>
    <property type="evidence" value="ECO:0007669"/>
    <property type="project" value="UniProtKB-EC"/>
</dbReference>
<dbReference type="SUPFAM" id="SSF55846">
    <property type="entry name" value="N-acetylmuramoyl-L-alanine amidase-like"/>
    <property type="match status" value="1"/>
</dbReference>
<keyword evidence="8" id="KW-1185">Reference proteome</keyword>
<comment type="catalytic activity">
    <reaction evidence="1">
        <text>Hydrolyzes the link between N-acetylmuramoyl residues and L-amino acid residues in certain cell-wall glycopeptides.</text>
        <dbReference type="EC" id="3.5.1.28"/>
    </reaction>
</comment>
<sequence>MKASGIPSHERSFYRTGRDSQGKQFVLSPQSIATGDGETMNYLDCVRQNQDDSFYYEEVENKTKIVLHFTAGYLKGDIAQLTMPSNHVSVPFVIARDGTILKLWPSKYWSYHLGRGAIGGNTTMSKQTIGIELSNIGFLKKNGSNLVSVYSNTDVYCNLNETNFYTKLDTPFRKENYFATYTQKQYHSLSILLKYLTNTYNIPRNFLPVNKRYATLSRNDVESFNGILSHINYRESGKWDIGEAFEWDNIIQSINGSVV</sequence>
<dbReference type="PANTHER" id="PTHR30417">
    <property type="entry name" value="N-ACETYLMURAMOYL-L-ALANINE AMIDASE AMID"/>
    <property type="match status" value="1"/>
</dbReference>
<dbReference type="EC" id="3.5.1.28" evidence="2"/>
<feature type="compositionally biased region" description="Basic and acidic residues" evidence="5">
    <location>
        <begin position="8"/>
        <end position="21"/>
    </location>
</feature>
<proteinExistence type="predicted"/>
<dbReference type="InterPro" id="IPR036505">
    <property type="entry name" value="Amidase/PGRP_sf"/>
</dbReference>
<accession>A0ABW5AQT6</accession>
<evidence type="ECO:0000256" key="2">
    <source>
        <dbReference type="ARBA" id="ARBA00011901"/>
    </source>
</evidence>
<evidence type="ECO:0000256" key="3">
    <source>
        <dbReference type="ARBA" id="ARBA00022801"/>
    </source>
</evidence>
<organism evidence="7 8">
    <name type="scientific">Aquimarina celericrescens</name>
    <dbReference type="NCBI Taxonomy" id="1964542"/>
    <lineage>
        <taxon>Bacteria</taxon>
        <taxon>Pseudomonadati</taxon>
        <taxon>Bacteroidota</taxon>
        <taxon>Flavobacteriia</taxon>
        <taxon>Flavobacteriales</taxon>
        <taxon>Flavobacteriaceae</taxon>
        <taxon>Aquimarina</taxon>
    </lineage>
</organism>
<evidence type="ECO:0000256" key="4">
    <source>
        <dbReference type="ARBA" id="ARBA00023316"/>
    </source>
</evidence>
<feature type="region of interest" description="Disordered" evidence="5">
    <location>
        <begin position="1"/>
        <end position="22"/>
    </location>
</feature>
<gene>
    <name evidence="7" type="ORF">ACFSJT_00450</name>
</gene>
<keyword evidence="3 7" id="KW-0378">Hydrolase</keyword>
<evidence type="ECO:0000313" key="7">
    <source>
        <dbReference type="EMBL" id="MFD2185244.1"/>
    </source>
</evidence>
<dbReference type="Gene3D" id="3.40.80.10">
    <property type="entry name" value="Peptidoglycan recognition protein-like"/>
    <property type="match status" value="1"/>
</dbReference>
<evidence type="ECO:0000313" key="8">
    <source>
        <dbReference type="Proteomes" id="UP001597344"/>
    </source>
</evidence>
<dbReference type="EMBL" id="JBHUHY010000002">
    <property type="protein sequence ID" value="MFD2185244.1"/>
    <property type="molecule type" value="Genomic_DNA"/>
</dbReference>
<dbReference type="RefSeq" id="WP_378318196.1">
    <property type="nucleotide sequence ID" value="NZ_JBHUHY010000002.1"/>
</dbReference>
<evidence type="ECO:0000256" key="5">
    <source>
        <dbReference type="SAM" id="MobiDB-lite"/>
    </source>
</evidence>
<name>A0ABW5AQT6_9FLAO</name>
<evidence type="ECO:0000256" key="1">
    <source>
        <dbReference type="ARBA" id="ARBA00001561"/>
    </source>
</evidence>
<evidence type="ECO:0000259" key="6">
    <source>
        <dbReference type="Pfam" id="PF01510"/>
    </source>
</evidence>
<dbReference type="InterPro" id="IPR002502">
    <property type="entry name" value="Amidase_domain"/>
</dbReference>
<dbReference type="Proteomes" id="UP001597344">
    <property type="component" value="Unassembled WGS sequence"/>
</dbReference>
<feature type="domain" description="N-acetylmuramoyl-L-alanine amidase" evidence="6">
    <location>
        <begin position="64"/>
        <end position="227"/>
    </location>
</feature>
<keyword evidence="4" id="KW-0961">Cell wall biogenesis/degradation</keyword>
<reference evidence="8" key="1">
    <citation type="journal article" date="2019" name="Int. J. Syst. Evol. Microbiol.">
        <title>The Global Catalogue of Microorganisms (GCM) 10K type strain sequencing project: providing services to taxonomists for standard genome sequencing and annotation.</title>
        <authorList>
            <consortium name="The Broad Institute Genomics Platform"/>
            <consortium name="The Broad Institute Genome Sequencing Center for Infectious Disease"/>
            <person name="Wu L."/>
            <person name="Ma J."/>
        </authorList>
    </citation>
    <scope>NUCLEOTIDE SEQUENCE [LARGE SCALE GENOMIC DNA]</scope>
    <source>
        <strain evidence="8">DT92</strain>
    </source>
</reference>
<comment type="caution">
    <text evidence="7">The sequence shown here is derived from an EMBL/GenBank/DDBJ whole genome shotgun (WGS) entry which is preliminary data.</text>
</comment>
<dbReference type="PANTHER" id="PTHR30417:SF1">
    <property type="entry name" value="N-ACETYLMURAMOYL-L-ALANINE AMIDASE AMID"/>
    <property type="match status" value="1"/>
</dbReference>